<name>A0A8J5CSL0_CHIOP</name>
<evidence type="ECO:0000313" key="1">
    <source>
        <dbReference type="EMBL" id="KAG0719176.1"/>
    </source>
</evidence>
<dbReference type="Proteomes" id="UP000770661">
    <property type="component" value="Unassembled WGS sequence"/>
</dbReference>
<reference evidence="1" key="1">
    <citation type="submission" date="2020-07" db="EMBL/GenBank/DDBJ databases">
        <title>The High-quality genome of the commercially important snow crab, Chionoecetes opilio.</title>
        <authorList>
            <person name="Jeong J.-H."/>
            <person name="Ryu S."/>
        </authorList>
    </citation>
    <scope>NUCLEOTIDE SEQUENCE</scope>
    <source>
        <strain evidence="1">MADBK_172401_WGS</strain>
        <tissue evidence="1">Digestive gland</tissue>
    </source>
</reference>
<gene>
    <name evidence="1" type="ORF">GWK47_051036</name>
</gene>
<comment type="caution">
    <text evidence="1">The sequence shown here is derived from an EMBL/GenBank/DDBJ whole genome shotgun (WGS) entry which is preliminary data.</text>
</comment>
<keyword evidence="2" id="KW-1185">Reference proteome</keyword>
<proteinExistence type="predicted"/>
<evidence type="ECO:0000313" key="2">
    <source>
        <dbReference type="Proteomes" id="UP000770661"/>
    </source>
</evidence>
<dbReference type="AlphaFoldDB" id="A0A8J5CSL0"/>
<protein>
    <submittedName>
        <fullName evidence="1">Uncharacterized protein</fullName>
    </submittedName>
</protein>
<accession>A0A8J5CSL0</accession>
<organism evidence="1 2">
    <name type="scientific">Chionoecetes opilio</name>
    <name type="common">Atlantic snow crab</name>
    <name type="synonym">Cancer opilio</name>
    <dbReference type="NCBI Taxonomy" id="41210"/>
    <lineage>
        <taxon>Eukaryota</taxon>
        <taxon>Metazoa</taxon>
        <taxon>Ecdysozoa</taxon>
        <taxon>Arthropoda</taxon>
        <taxon>Crustacea</taxon>
        <taxon>Multicrustacea</taxon>
        <taxon>Malacostraca</taxon>
        <taxon>Eumalacostraca</taxon>
        <taxon>Eucarida</taxon>
        <taxon>Decapoda</taxon>
        <taxon>Pleocyemata</taxon>
        <taxon>Brachyura</taxon>
        <taxon>Eubrachyura</taxon>
        <taxon>Majoidea</taxon>
        <taxon>Majidae</taxon>
        <taxon>Chionoecetes</taxon>
    </lineage>
</organism>
<sequence>MWCKQPACTPVFEAGGVQKSETFHSVFETSQCLMVSSDFAGHCFSGPDGKAGNSQDFLSFKGRTGDQRGQGDRHDLNFLIRARVFPRPNARIRTASCSCNLVSIILDGCLLLSLPQPFQMAAMDRVDGLSPSLVCSDGRRKTWWAPREVQLALTLSAAACTSFVICSAFSDRSRGSGGYLPSRKSWCRLRSCIRTSAVAELPITTAIISTPLQSLC</sequence>
<dbReference type="EMBL" id="JACEEZ010014914">
    <property type="protein sequence ID" value="KAG0719176.1"/>
    <property type="molecule type" value="Genomic_DNA"/>
</dbReference>